<dbReference type="Proteomes" id="UP000092819">
    <property type="component" value="Unassembled WGS sequence"/>
</dbReference>
<evidence type="ECO:0000313" key="1">
    <source>
        <dbReference type="EMBL" id="SBT11633.1"/>
    </source>
</evidence>
<reference evidence="2" key="1">
    <citation type="submission" date="2016-06" db="EMBL/GenBank/DDBJ databases">
        <authorList>
            <person name="Rodrigo-Torres L."/>
            <person name="Arahal D.R."/>
        </authorList>
    </citation>
    <scope>NUCLEOTIDE SEQUENCE [LARGE SCALE GENOMIC DNA]</scope>
    <source>
        <strain evidence="2">CECT 7224</strain>
    </source>
</reference>
<keyword evidence="2" id="KW-1185">Reference proteome</keyword>
<sequence>MADVHVAAVTILTGVSKLSINKNSFVEPIFK</sequence>
<proteinExistence type="predicted"/>
<protein>
    <submittedName>
        <fullName evidence="1">Uncharacterized protein</fullName>
    </submittedName>
</protein>
<dbReference type="EMBL" id="FLQZ01000005">
    <property type="protein sequence ID" value="SBT11633.1"/>
    <property type="molecule type" value="Genomic_DNA"/>
</dbReference>
<gene>
    <name evidence="1" type="ORF">VCE7224_00349</name>
</gene>
<name>A0A1C3J943_9VIBR</name>
<evidence type="ECO:0000313" key="2">
    <source>
        <dbReference type="Proteomes" id="UP000092819"/>
    </source>
</evidence>
<accession>A0A1C3J943</accession>
<dbReference type="AlphaFoldDB" id="A0A1C3J943"/>
<organism evidence="1 2">
    <name type="scientific">Vibrio celticus</name>
    <dbReference type="NCBI Taxonomy" id="446372"/>
    <lineage>
        <taxon>Bacteria</taxon>
        <taxon>Pseudomonadati</taxon>
        <taxon>Pseudomonadota</taxon>
        <taxon>Gammaproteobacteria</taxon>
        <taxon>Vibrionales</taxon>
        <taxon>Vibrionaceae</taxon>
        <taxon>Vibrio</taxon>
    </lineage>
</organism>